<gene>
    <name evidence="1" type="ORF">HIR71_05085</name>
</gene>
<comment type="caution">
    <text evidence="1">The sequence shown here is derived from an EMBL/GenBank/DDBJ whole genome shotgun (WGS) entry which is preliminary data.</text>
</comment>
<dbReference type="EMBL" id="JABCJJ010000005">
    <property type="protein sequence ID" value="NMR19604.1"/>
    <property type="molecule type" value="Genomic_DNA"/>
</dbReference>
<dbReference type="AlphaFoldDB" id="A0A7Y0QH77"/>
<reference evidence="1 2" key="1">
    <citation type="submission" date="2020-04" db="EMBL/GenBank/DDBJ databases">
        <title>Sequencing and Assembly of C. fimi.</title>
        <authorList>
            <person name="Ramsey A.R."/>
        </authorList>
    </citation>
    <scope>NUCLEOTIDE SEQUENCE [LARGE SCALE GENOMIC DNA]</scope>
    <source>
        <strain evidence="1 2">SB</strain>
    </source>
</reference>
<sequence>MTSILVGTLVALAAAVLVLVLASVAGGREGGPAGLLATLRGGIQQVRGGRPLVTTHDDAVDDDLDEFFAATEVDEDPYLRVDDLTGTWGRVRARAVRGVAHARR</sequence>
<evidence type="ECO:0000313" key="1">
    <source>
        <dbReference type="EMBL" id="NMR19604.1"/>
    </source>
</evidence>
<keyword evidence="2" id="KW-1185">Reference proteome</keyword>
<dbReference type="Proteomes" id="UP000562124">
    <property type="component" value="Unassembled WGS sequence"/>
</dbReference>
<organism evidence="1 2">
    <name type="scientific">Cellulomonas fimi</name>
    <dbReference type="NCBI Taxonomy" id="1708"/>
    <lineage>
        <taxon>Bacteria</taxon>
        <taxon>Bacillati</taxon>
        <taxon>Actinomycetota</taxon>
        <taxon>Actinomycetes</taxon>
        <taxon>Micrococcales</taxon>
        <taxon>Cellulomonadaceae</taxon>
        <taxon>Cellulomonas</taxon>
    </lineage>
</organism>
<evidence type="ECO:0000313" key="2">
    <source>
        <dbReference type="Proteomes" id="UP000562124"/>
    </source>
</evidence>
<name>A0A7Y0QH77_CELFI</name>
<dbReference type="RefSeq" id="WP_169323975.1">
    <property type="nucleotide sequence ID" value="NZ_JABCJJ010000005.1"/>
</dbReference>
<accession>A0A7Y0QH77</accession>
<protein>
    <submittedName>
        <fullName evidence="1">Uncharacterized protein</fullName>
    </submittedName>
</protein>
<proteinExistence type="predicted"/>